<organism evidence="1 2">
    <name type="scientific">Elizabethkingia anophelis NUHP1</name>
    <dbReference type="NCBI Taxonomy" id="1338011"/>
    <lineage>
        <taxon>Bacteria</taxon>
        <taxon>Pseudomonadati</taxon>
        <taxon>Bacteroidota</taxon>
        <taxon>Flavobacteriia</taxon>
        <taxon>Flavobacteriales</taxon>
        <taxon>Weeksellaceae</taxon>
        <taxon>Elizabethkingia</taxon>
    </lineage>
</organism>
<dbReference type="STRING" id="1338011.BD94_2134"/>
<dbReference type="KEGG" id="eao:BD94_2134"/>
<reference evidence="1" key="2">
    <citation type="journal article" date="2015" name="Genome Biol. Evol.">
        <title>Complete Genome Sequence and Transcriptomic Analysis of the Novel Pathogen Elizabethkingia anophelis in Response to Oxidative Stress.</title>
        <authorList>
            <person name="Li Y."/>
            <person name="Liu Y."/>
            <person name="Chew S.C."/>
            <person name="Tay M."/>
            <person name="Salido M.M."/>
            <person name="Teo J."/>
            <person name="Lauro F.M."/>
            <person name="Givskov M."/>
            <person name="Yang L."/>
        </authorList>
    </citation>
    <scope>NUCLEOTIDE SEQUENCE</scope>
    <source>
        <strain evidence="1">NUHP1</strain>
    </source>
</reference>
<reference evidence="1" key="1">
    <citation type="journal article" date="2013" name="Lancet">
        <title>First case of E anophelis outbreak in an intensive-care unit.</title>
        <authorList>
            <person name="Teo J."/>
            <person name="Tan S.Y."/>
            <person name="Tay M."/>
            <person name="Ding Y."/>
            <person name="Kjelleberg S."/>
            <person name="Givskov M."/>
            <person name="Lin R.T."/>
            <person name="Yang L."/>
        </authorList>
    </citation>
    <scope>NUCLEOTIDE SEQUENCE [LARGE SCALE GENOMIC DNA]</scope>
    <source>
        <strain evidence="1">NUHP1</strain>
    </source>
</reference>
<proteinExistence type="predicted"/>
<protein>
    <submittedName>
        <fullName evidence="1">Uncharacterized protein</fullName>
    </submittedName>
</protein>
<dbReference type="EMBL" id="CP007547">
    <property type="protein sequence ID" value="AIL45909.1"/>
    <property type="molecule type" value="Genomic_DNA"/>
</dbReference>
<sequence>MILNRNAGIGLFEKNTHNEEGLFLFDFNTQKRIYLKAYSDWKPESVSSDGNKIAITNYPSTKTKYSKTDLIVMDLNSQNVLLDTHKYFVLDTAFDVTGNKLLVTAHKMKTFCLDIFKNEISAELPKELRLYKGDLDPEHNSFIMPCEKAKDTCYTFDFTTGKTGIQKLGIKERICRIRYSIDLTHLYAISEANILYCFDRNYKIKWSKNFNDTGRINSSDIYLTDNSMYIAVEANDVKTNDWGTDFVIESNSGEIVNRIEGYQYRGRFATDYFKNRVLLHTFKTIDLITGDISEEKII</sequence>
<dbReference type="SUPFAM" id="SSF50969">
    <property type="entry name" value="YVTN repeat-like/Quinoprotein amine dehydrogenase"/>
    <property type="match status" value="1"/>
</dbReference>
<name>A0A077EI91_9FLAO</name>
<dbReference type="Proteomes" id="UP000028933">
    <property type="component" value="Chromosome"/>
</dbReference>
<dbReference type="eggNOG" id="ENOG5033U1M">
    <property type="taxonomic scope" value="Bacteria"/>
</dbReference>
<accession>A0A077EI91</accession>
<dbReference type="InterPro" id="IPR011044">
    <property type="entry name" value="Quino_amine_DH_bsu"/>
</dbReference>
<dbReference type="RefSeq" id="WP_024564281.1">
    <property type="nucleotide sequence ID" value="NZ_CP007547.1"/>
</dbReference>
<evidence type="ECO:0000313" key="2">
    <source>
        <dbReference type="Proteomes" id="UP000028933"/>
    </source>
</evidence>
<dbReference type="HOGENOM" id="CLU_917730_0_0_10"/>
<dbReference type="AlphaFoldDB" id="A0A077EI91"/>
<gene>
    <name evidence="1" type="ORF">BD94_2134</name>
</gene>
<evidence type="ECO:0000313" key="1">
    <source>
        <dbReference type="EMBL" id="AIL45909.1"/>
    </source>
</evidence>